<evidence type="ECO:0000313" key="1">
    <source>
        <dbReference type="EMBL" id="KAH3703271.1"/>
    </source>
</evidence>
<name>A0A9D3YRK3_DREPO</name>
<dbReference type="AlphaFoldDB" id="A0A9D3YRK3"/>
<sequence length="63" mass="6970">MGYSHTDEYTLAVTKSAIDFGLHPSFLSDADSDVCIRSSIFIHYIAEIGAAFHVFDRLAVECD</sequence>
<proteinExistence type="predicted"/>
<organism evidence="1 2">
    <name type="scientific">Dreissena polymorpha</name>
    <name type="common">Zebra mussel</name>
    <name type="synonym">Mytilus polymorpha</name>
    <dbReference type="NCBI Taxonomy" id="45954"/>
    <lineage>
        <taxon>Eukaryota</taxon>
        <taxon>Metazoa</taxon>
        <taxon>Spiralia</taxon>
        <taxon>Lophotrochozoa</taxon>
        <taxon>Mollusca</taxon>
        <taxon>Bivalvia</taxon>
        <taxon>Autobranchia</taxon>
        <taxon>Heteroconchia</taxon>
        <taxon>Euheterodonta</taxon>
        <taxon>Imparidentia</taxon>
        <taxon>Neoheterodontei</taxon>
        <taxon>Myida</taxon>
        <taxon>Dreissenoidea</taxon>
        <taxon>Dreissenidae</taxon>
        <taxon>Dreissena</taxon>
    </lineage>
</organism>
<evidence type="ECO:0000313" key="2">
    <source>
        <dbReference type="Proteomes" id="UP000828390"/>
    </source>
</evidence>
<reference evidence="1" key="1">
    <citation type="journal article" date="2019" name="bioRxiv">
        <title>The Genome of the Zebra Mussel, Dreissena polymorpha: A Resource for Invasive Species Research.</title>
        <authorList>
            <person name="McCartney M.A."/>
            <person name="Auch B."/>
            <person name="Kono T."/>
            <person name="Mallez S."/>
            <person name="Zhang Y."/>
            <person name="Obille A."/>
            <person name="Becker A."/>
            <person name="Abrahante J.E."/>
            <person name="Garbe J."/>
            <person name="Badalamenti J.P."/>
            <person name="Herman A."/>
            <person name="Mangelson H."/>
            <person name="Liachko I."/>
            <person name="Sullivan S."/>
            <person name="Sone E.D."/>
            <person name="Koren S."/>
            <person name="Silverstein K.A.T."/>
            <person name="Beckman K.B."/>
            <person name="Gohl D.M."/>
        </authorList>
    </citation>
    <scope>NUCLEOTIDE SEQUENCE</scope>
    <source>
        <strain evidence="1">Duluth1</strain>
        <tissue evidence="1">Whole animal</tissue>
    </source>
</reference>
<comment type="caution">
    <text evidence="1">The sequence shown here is derived from an EMBL/GenBank/DDBJ whole genome shotgun (WGS) entry which is preliminary data.</text>
</comment>
<gene>
    <name evidence="1" type="ORF">DPMN_078303</name>
</gene>
<reference evidence="1" key="2">
    <citation type="submission" date="2020-11" db="EMBL/GenBank/DDBJ databases">
        <authorList>
            <person name="McCartney M.A."/>
            <person name="Auch B."/>
            <person name="Kono T."/>
            <person name="Mallez S."/>
            <person name="Becker A."/>
            <person name="Gohl D.M."/>
            <person name="Silverstein K.A.T."/>
            <person name="Koren S."/>
            <person name="Bechman K.B."/>
            <person name="Herman A."/>
            <person name="Abrahante J.E."/>
            <person name="Garbe J."/>
        </authorList>
    </citation>
    <scope>NUCLEOTIDE SEQUENCE</scope>
    <source>
        <strain evidence="1">Duluth1</strain>
        <tissue evidence="1">Whole animal</tissue>
    </source>
</reference>
<dbReference type="EMBL" id="JAIWYP010000015">
    <property type="protein sequence ID" value="KAH3703271.1"/>
    <property type="molecule type" value="Genomic_DNA"/>
</dbReference>
<protein>
    <submittedName>
        <fullName evidence="1">Uncharacterized protein</fullName>
    </submittedName>
</protein>
<accession>A0A9D3YRK3</accession>
<keyword evidence="2" id="KW-1185">Reference proteome</keyword>
<dbReference type="Proteomes" id="UP000828390">
    <property type="component" value="Unassembled WGS sequence"/>
</dbReference>